<organism evidence="3 4">
    <name type="scientific">Pseudobdellovibrio exovorus JSS</name>
    <dbReference type="NCBI Taxonomy" id="1184267"/>
    <lineage>
        <taxon>Bacteria</taxon>
        <taxon>Pseudomonadati</taxon>
        <taxon>Bdellovibrionota</taxon>
        <taxon>Bdellovibrionia</taxon>
        <taxon>Bdellovibrionales</taxon>
        <taxon>Pseudobdellovibrionaceae</taxon>
        <taxon>Pseudobdellovibrio</taxon>
    </lineage>
</organism>
<dbReference type="PANTHER" id="PTHR43313:SF1">
    <property type="entry name" value="3BETA-HYDROXYSTEROID DEHYDROGENASE DHS-16"/>
    <property type="match status" value="1"/>
</dbReference>
<keyword evidence="4" id="KW-1185">Reference proteome</keyword>
<dbReference type="eggNOG" id="COG1028">
    <property type="taxonomic scope" value="Bacteria"/>
</dbReference>
<dbReference type="SUPFAM" id="SSF51735">
    <property type="entry name" value="NAD(P)-binding Rossmann-fold domains"/>
    <property type="match status" value="1"/>
</dbReference>
<dbReference type="CDD" id="cd05374">
    <property type="entry name" value="17beta-HSD-like_SDR_c"/>
    <property type="match status" value="1"/>
</dbReference>
<dbReference type="OrthoDB" id="5354363at2"/>
<dbReference type="GO" id="GO:0008202">
    <property type="term" value="P:steroid metabolic process"/>
    <property type="evidence" value="ECO:0007669"/>
    <property type="project" value="TreeGrafter"/>
</dbReference>
<evidence type="ECO:0000313" key="4">
    <source>
        <dbReference type="Proteomes" id="UP000012040"/>
    </source>
</evidence>
<dbReference type="STRING" id="1184267.A11Q_2220"/>
<dbReference type="HOGENOM" id="CLU_010194_2_9_7"/>
<evidence type="ECO:0000313" key="3">
    <source>
        <dbReference type="EMBL" id="AGH96436.1"/>
    </source>
</evidence>
<dbReference type="Pfam" id="PF00106">
    <property type="entry name" value="adh_short"/>
    <property type="match status" value="1"/>
</dbReference>
<dbReference type="PRINTS" id="PR00080">
    <property type="entry name" value="SDRFAMILY"/>
</dbReference>
<dbReference type="RefSeq" id="WP_015470926.1">
    <property type="nucleotide sequence ID" value="NC_020813.1"/>
</dbReference>
<dbReference type="PANTHER" id="PTHR43313">
    <property type="entry name" value="SHORT-CHAIN DEHYDROGENASE/REDUCTASE FAMILY 9C"/>
    <property type="match status" value="1"/>
</dbReference>
<dbReference type="InterPro" id="IPR002347">
    <property type="entry name" value="SDR_fam"/>
</dbReference>
<dbReference type="AlphaFoldDB" id="M4VEH5"/>
<comment type="similarity">
    <text evidence="1">Belongs to the short-chain dehydrogenases/reductases (SDR) family.</text>
</comment>
<dbReference type="InterPro" id="IPR020904">
    <property type="entry name" value="Sc_DH/Rdtase_CS"/>
</dbReference>
<evidence type="ECO:0000256" key="1">
    <source>
        <dbReference type="RuleBase" id="RU000363"/>
    </source>
</evidence>
<dbReference type="GO" id="GO:0016491">
    <property type="term" value="F:oxidoreductase activity"/>
    <property type="evidence" value="ECO:0007669"/>
    <property type="project" value="TreeGrafter"/>
</dbReference>
<protein>
    <recommendedName>
        <fullName evidence="2">Ketoreductase domain-containing protein</fullName>
    </recommendedName>
</protein>
<dbReference type="Gene3D" id="3.40.50.720">
    <property type="entry name" value="NAD(P)-binding Rossmann-like Domain"/>
    <property type="match status" value="1"/>
</dbReference>
<dbReference type="EMBL" id="CP003537">
    <property type="protein sequence ID" value="AGH96436.1"/>
    <property type="molecule type" value="Genomic_DNA"/>
</dbReference>
<gene>
    <name evidence="3" type="ORF">A11Q_2220</name>
</gene>
<dbReference type="InterPro" id="IPR057326">
    <property type="entry name" value="KR_dom"/>
</dbReference>
<dbReference type="KEGG" id="bex:A11Q_2220"/>
<sequence length="282" mass="31704">MQKTVLVTGASSGIGLETVRALFTEGYNVVATVRKDVDEDRLNQLYNKKIHIVKMDVTDEAAIAELPQVLKKRFNITQLDGLVNNAGVANAGPFKYMNFTEVQQTFQVNVLGLMRITQVLLPLLGAVPNSKHEGRIINISSVSGEGAMPFLSIYSASKFAVEGFSEGLRRELMLFKTKVIVVAPGSIKTPIWDKGFHSIRQRYQETEYDESFQLFIQMARNEEQNGLHPSDVSRDILHALSSETPKLRYSPVPRKIRNYYLTKLIPVSWMDTLTAKMLKLVP</sequence>
<dbReference type="PRINTS" id="PR00081">
    <property type="entry name" value="GDHRDH"/>
</dbReference>
<evidence type="ECO:0000259" key="2">
    <source>
        <dbReference type="SMART" id="SM00822"/>
    </source>
</evidence>
<dbReference type="PATRIC" id="fig|1184267.3.peg.2247"/>
<proteinExistence type="inferred from homology"/>
<accession>M4VEH5</accession>
<dbReference type="SMART" id="SM00822">
    <property type="entry name" value="PKS_KR"/>
    <property type="match status" value="1"/>
</dbReference>
<reference evidence="3 4" key="1">
    <citation type="journal article" date="2013" name="ISME J.">
        <title>By their genes ye shall know them: genomic signatures of predatory bacteria.</title>
        <authorList>
            <person name="Pasternak Z."/>
            <person name="Pietrokovski S."/>
            <person name="Rotem O."/>
            <person name="Gophna U."/>
            <person name="Lurie-Weinberger M.N."/>
            <person name="Jurkevitch E."/>
        </authorList>
    </citation>
    <scope>NUCLEOTIDE SEQUENCE [LARGE SCALE GENOMIC DNA]</scope>
    <source>
        <strain evidence="3 4">JSS</strain>
    </source>
</reference>
<dbReference type="Proteomes" id="UP000012040">
    <property type="component" value="Chromosome"/>
</dbReference>
<feature type="domain" description="Ketoreductase" evidence="2">
    <location>
        <begin position="3"/>
        <end position="190"/>
    </location>
</feature>
<dbReference type="PROSITE" id="PS00061">
    <property type="entry name" value="ADH_SHORT"/>
    <property type="match status" value="1"/>
</dbReference>
<dbReference type="InterPro" id="IPR036291">
    <property type="entry name" value="NAD(P)-bd_dom_sf"/>
</dbReference>
<name>M4VEH5_9BACT</name>